<name>A0A1C1CEB6_9EURO</name>
<comment type="subcellular location">
    <subcellularLocation>
        <location evidence="7">Endoplasmic reticulum</location>
    </subcellularLocation>
    <subcellularLocation>
        <location evidence="7">Golgi apparatus</location>
        <location evidence="7">cis-Golgi network</location>
    </subcellularLocation>
    <subcellularLocation>
        <location evidence="1">Golgi apparatus</location>
    </subcellularLocation>
</comment>
<comment type="caution">
    <text evidence="8">The sequence shown here is derived from an EMBL/GenBank/DDBJ whole genome shotgun (WGS) entry which is preliminary data.</text>
</comment>
<proteinExistence type="inferred from homology"/>
<gene>
    <name evidence="8" type="primary">trappc4</name>
    <name evidence="8" type="ORF">CLCR_02558</name>
</gene>
<dbReference type="VEuPathDB" id="FungiDB:G647_02528"/>
<evidence type="ECO:0000313" key="8">
    <source>
        <dbReference type="EMBL" id="OCT46880.1"/>
    </source>
</evidence>
<dbReference type="GO" id="GO:0005783">
    <property type="term" value="C:endoplasmic reticulum"/>
    <property type="evidence" value="ECO:0007669"/>
    <property type="project" value="UniProtKB-SubCell"/>
</dbReference>
<evidence type="ECO:0000256" key="7">
    <source>
        <dbReference type="RuleBase" id="RU366065"/>
    </source>
</evidence>
<evidence type="ECO:0000256" key="4">
    <source>
        <dbReference type="ARBA" id="ARBA00022892"/>
    </source>
</evidence>
<dbReference type="CDD" id="cd14856">
    <property type="entry name" value="TRAPPC4_synbindin"/>
    <property type="match status" value="1"/>
</dbReference>
<dbReference type="Gene3D" id="3.30.450.70">
    <property type="match status" value="1"/>
</dbReference>
<dbReference type="PANTHER" id="PTHR23249">
    <property type="entry name" value="TRAFFICKING PROTEIN PARTICLE COMPLEX SUBUNIT"/>
    <property type="match status" value="1"/>
</dbReference>
<dbReference type="STRING" id="86049.A0A1C1CEB6"/>
<dbReference type="Pfam" id="PF04099">
    <property type="entry name" value="Sybindin"/>
    <property type="match status" value="1"/>
</dbReference>
<dbReference type="AlphaFoldDB" id="A0A1C1CEB6"/>
<dbReference type="VEuPathDB" id="FungiDB:CLCR_02558"/>
<evidence type="ECO:0000256" key="2">
    <source>
        <dbReference type="ARBA" id="ARBA00022448"/>
    </source>
</evidence>
<dbReference type="GO" id="GO:0006888">
    <property type="term" value="P:endoplasmic reticulum to Golgi vesicle-mediated transport"/>
    <property type="evidence" value="ECO:0007669"/>
    <property type="project" value="UniProtKB-UniRule"/>
</dbReference>
<evidence type="ECO:0000256" key="3">
    <source>
        <dbReference type="ARBA" id="ARBA00022824"/>
    </source>
</evidence>
<evidence type="ECO:0000313" key="9">
    <source>
        <dbReference type="Proteomes" id="UP000094526"/>
    </source>
</evidence>
<dbReference type="InterPro" id="IPR011012">
    <property type="entry name" value="Longin-like_dom_sf"/>
</dbReference>
<dbReference type="SMART" id="SM01399">
    <property type="entry name" value="Sybindin"/>
    <property type="match status" value="1"/>
</dbReference>
<evidence type="ECO:0000256" key="1">
    <source>
        <dbReference type="ARBA" id="ARBA00004555"/>
    </source>
</evidence>
<organism evidence="8 9">
    <name type="scientific">Cladophialophora carrionii</name>
    <dbReference type="NCBI Taxonomy" id="86049"/>
    <lineage>
        <taxon>Eukaryota</taxon>
        <taxon>Fungi</taxon>
        <taxon>Dikarya</taxon>
        <taxon>Ascomycota</taxon>
        <taxon>Pezizomycotina</taxon>
        <taxon>Eurotiomycetes</taxon>
        <taxon>Chaetothyriomycetidae</taxon>
        <taxon>Chaetothyriales</taxon>
        <taxon>Herpotrichiellaceae</taxon>
        <taxon>Cladophialophora</taxon>
    </lineage>
</organism>
<keyword evidence="3 7" id="KW-0256">Endoplasmic reticulum</keyword>
<dbReference type="EMBL" id="LGRB01000014">
    <property type="protein sequence ID" value="OCT46880.1"/>
    <property type="molecule type" value="Genomic_DNA"/>
</dbReference>
<comment type="subunit">
    <text evidence="7">Part of the multisubunit transport protein particle (TRAPP) complex.</text>
</comment>
<protein>
    <recommendedName>
        <fullName evidence="7">Trafficking protein particle complex subunit</fullName>
    </recommendedName>
</protein>
<dbReference type="GO" id="GO:0005794">
    <property type="term" value="C:Golgi apparatus"/>
    <property type="evidence" value="ECO:0007669"/>
    <property type="project" value="UniProtKB-SubCell"/>
</dbReference>
<accession>A0A1C1CEB6</accession>
<dbReference type="PANTHER" id="PTHR23249:SF15">
    <property type="entry name" value="TRAFFICKING PROTEIN PARTICLE COMPLEX SUBUNIT 4"/>
    <property type="match status" value="1"/>
</dbReference>
<keyword evidence="4 7" id="KW-0931">ER-Golgi transport</keyword>
<evidence type="ECO:0000256" key="6">
    <source>
        <dbReference type="ARBA" id="ARBA00038179"/>
    </source>
</evidence>
<keyword evidence="5 7" id="KW-0333">Golgi apparatus</keyword>
<keyword evidence="9" id="KW-1185">Reference proteome</keyword>
<keyword evidence="2 7" id="KW-0813">Transport</keyword>
<dbReference type="eggNOG" id="KOG3369">
    <property type="taxonomic scope" value="Eukaryota"/>
</dbReference>
<reference evidence="9" key="1">
    <citation type="submission" date="2015-07" db="EMBL/GenBank/DDBJ databases">
        <authorList>
            <person name="Teixeira M.M."/>
            <person name="Souza R.C."/>
            <person name="Almeida L.G."/>
            <person name="Vicente V.A."/>
            <person name="de Hoog S."/>
            <person name="Bocca A.L."/>
            <person name="de Almeida S.R."/>
            <person name="Vasconcelos A.T."/>
            <person name="Felipe M.S."/>
        </authorList>
    </citation>
    <scope>NUCLEOTIDE SEQUENCE [LARGE SCALE GENOMIC DNA]</scope>
    <source>
        <strain evidence="9">KSF</strain>
    </source>
</reference>
<sequence>MRLQAAILVLHQFNRSEQLSCACPHESGNGQVRPVFALLVISKAGSLIYHRTFPTTSPGTTAAGTGNLAGVGAGADAKSQQTVGTLGLPGTSTLTTNDYLVLAGTFHGVHAITRSLTPKLPITSSSSTIPSGTGKGKTWTYPDPTVPATGIESMESSFFRLTVFQTLSGTKFLLFTDPSMPNTDVLMKGIYERYADYVCKNPFWQMEMPIRIDAWERSLGQWLTRR</sequence>
<dbReference type="InterPro" id="IPR007233">
    <property type="entry name" value="TRAPPC"/>
</dbReference>
<dbReference type="OrthoDB" id="246406at2759"/>
<evidence type="ECO:0000256" key="5">
    <source>
        <dbReference type="ARBA" id="ARBA00023034"/>
    </source>
</evidence>
<dbReference type="GO" id="GO:0030008">
    <property type="term" value="C:TRAPP complex"/>
    <property type="evidence" value="ECO:0007669"/>
    <property type="project" value="UniProtKB-UniRule"/>
</dbReference>
<dbReference type="SUPFAM" id="SSF64356">
    <property type="entry name" value="SNARE-like"/>
    <property type="match status" value="1"/>
</dbReference>
<dbReference type="Proteomes" id="UP000094526">
    <property type="component" value="Unassembled WGS sequence"/>
</dbReference>
<comment type="similarity">
    <text evidence="6">Belongs to the TRAPP small subunits family. TRAPPC4 subfamily.</text>
</comment>